<sequence length="70" mass="7632">MPATLLKKLLARNPFEKGLTENPEKRLSLKILSSNPIGVITTLFKKGLTENPGNNMVGVIKRLNGCIQDG</sequence>
<protein>
    <submittedName>
        <fullName evidence="1">Uncharacterized protein</fullName>
    </submittedName>
</protein>
<dbReference type="KEGG" id="mbar:MSBR2_2402"/>
<dbReference type="AlphaFoldDB" id="A0A0E3R5G3"/>
<dbReference type="GeneID" id="24801462"/>
<accession>A0A0E3R5G3</accession>
<dbReference type="Proteomes" id="UP000033079">
    <property type="component" value="Chromosome"/>
</dbReference>
<evidence type="ECO:0000313" key="2">
    <source>
        <dbReference type="Proteomes" id="UP000033079"/>
    </source>
</evidence>
<evidence type="ECO:0000313" key="1">
    <source>
        <dbReference type="EMBL" id="AKB58918.1"/>
    </source>
</evidence>
<proteinExistence type="predicted"/>
<dbReference type="PATRIC" id="fig|1434106.5.peg.3089"/>
<name>A0A0E3R5G3_METBA</name>
<organism evidence="1 2">
    <name type="scientific">Methanosarcina barkeri 227</name>
    <dbReference type="NCBI Taxonomy" id="1434106"/>
    <lineage>
        <taxon>Archaea</taxon>
        <taxon>Methanobacteriati</taxon>
        <taxon>Methanobacteriota</taxon>
        <taxon>Stenosarchaea group</taxon>
        <taxon>Methanomicrobia</taxon>
        <taxon>Methanosarcinales</taxon>
        <taxon>Methanosarcinaceae</taxon>
        <taxon>Methanosarcina</taxon>
    </lineage>
</organism>
<gene>
    <name evidence="1" type="ORF">MSBR2_2402</name>
</gene>
<dbReference type="EMBL" id="CP009530">
    <property type="protein sequence ID" value="AKB58918.1"/>
    <property type="molecule type" value="Genomic_DNA"/>
</dbReference>
<reference evidence="1 2" key="1">
    <citation type="submission" date="2014-07" db="EMBL/GenBank/DDBJ databases">
        <title>Methanogenic archaea and the global carbon cycle.</title>
        <authorList>
            <person name="Henriksen J.R."/>
            <person name="Luke J."/>
            <person name="Reinhart S."/>
            <person name="Benedict M.N."/>
            <person name="Youngblut N.D."/>
            <person name="Metcalf M.E."/>
            <person name="Whitaker R.J."/>
            <person name="Metcalf W.W."/>
        </authorList>
    </citation>
    <scope>NUCLEOTIDE SEQUENCE [LARGE SCALE GENOMIC DNA]</scope>
    <source>
        <strain evidence="1 2">227</strain>
    </source>
</reference>
<dbReference type="HOGENOM" id="CLU_2748138_0_0_2"/>
<dbReference type="RefSeq" id="WP_048120929.1">
    <property type="nucleotide sequence ID" value="NZ_CP009530.1"/>
</dbReference>